<proteinExistence type="predicted"/>
<accession>A0ABM5TWP7</accession>
<feature type="region of interest" description="Disordered" evidence="1">
    <location>
        <begin position="1"/>
        <end position="22"/>
    </location>
</feature>
<evidence type="ECO:0000256" key="1">
    <source>
        <dbReference type="SAM" id="MobiDB-lite"/>
    </source>
</evidence>
<evidence type="ECO:0000313" key="2">
    <source>
        <dbReference type="EMBL" id="AKJ15490.1"/>
    </source>
</evidence>
<dbReference type="EMBL" id="CP011497">
    <property type="protein sequence ID" value="AKJ15490.1"/>
    <property type="molecule type" value="Genomic_DNA"/>
</dbReference>
<evidence type="ECO:0000313" key="3">
    <source>
        <dbReference type="Proteomes" id="UP000035366"/>
    </source>
</evidence>
<feature type="region of interest" description="Disordered" evidence="1">
    <location>
        <begin position="38"/>
        <end position="99"/>
    </location>
</feature>
<protein>
    <submittedName>
        <fullName evidence="2">Uncharacterized protein</fullName>
    </submittedName>
</protein>
<reference evidence="2 3" key="1">
    <citation type="journal article" date="2015" name="ISME J.">
        <title>Draft Genome Sequence of Streptomyces incarnatus NRRL8089, which Produces the Nucleoside Antibiotic Sinefungin.</title>
        <authorList>
            <person name="Oshima K."/>
            <person name="Hattori M."/>
            <person name="Shimizu H."/>
            <person name="Fukuda K."/>
            <person name="Nemoto M."/>
            <person name="Inagaki K."/>
            <person name="Tamura T."/>
        </authorList>
    </citation>
    <scope>NUCLEOTIDE SEQUENCE [LARGE SCALE GENOMIC DNA]</scope>
    <source>
        <strain evidence="2 3">NRRL 8089</strain>
    </source>
</reference>
<keyword evidence="3" id="KW-1185">Reference proteome</keyword>
<name>A0ABM5TWP7_9ACTN</name>
<organism evidence="2 3">
    <name type="scientific">Streptomyces incarnatus</name>
    <dbReference type="NCBI Taxonomy" id="665007"/>
    <lineage>
        <taxon>Bacteria</taxon>
        <taxon>Bacillati</taxon>
        <taxon>Actinomycetota</taxon>
        <taxon>Actinomycetes</taxon>
        <taxon>Kitasatosporales</taxon>
        <taxon>Streptomycetaceae</taxon>
        <taxon>Streptomyces</taxon>
    </lineage>
</organism>
<gene>
    <name evidence="2" type="ORF">ABB07_37150</name>
</gene>
<sequence>MRQQRGAGRGEGDRAAVPVEQPHTQVLLEHLDLLGQRGARDEQTLGGPPEVQLLGDGDELPQLTQLHTRHATRRETPPVSDQEGGLSGALSPPHGTCLRRRVTYRWEREEPTIE</sequence>
<dbReference type="Proteomes" id="UP000035366">
    <property type="component" value="Chromosome"/>
</dbReference>